<proteinExistence type="predicted"/>
<comment type="caution">
    <text evidence="1">The sequence shown here is derived from an EMBL/GenBank/DDBJ whole genome shotgun (WGS) entry which is preliminary data.</text>
</comment>
<accession>A0A4Y2IKP7</accession>
<organism evidence="1 2">
    <name type="scientific">Araneus ventricosus</name>
    <name type="common">Orbweaver spider</name>
    <name type="synonym">Epeira ventricosa</name>
    <dbReference type="NCBI Taxonomy" id="182803"/>
    <lineage>
        <taxon>Eukaryota</taxon>
        <taxon>Metazoa</taxon>
        <taxon>Ecdysozoa</taxon>
        <taxon>Arthropoda</taxon>
        <taxon>Chelicerata</taxon>
        <taxon>Arachnida</taxon>
        <taxon>Araneae</taxon>
        <taxon>Araneomorphae</taxon>
        <taxon>Entelegynae</taxon>
        <taxon>Araneoidea</taxon>
        <taxon>Araneidae</taxon>
        <taxon>Araneus</taxon>
    </lineage>
</organism>
<evidence type="ECO:0000313" key="2">
    <source>
        <dbReference type="Proteomes" id="UP000499080"/>
    </source>
</evidence>
<dbReference type="Proteomes" id="UP000499080">
    <property type="component" value="Unassembled WGS sequence"/>
</dbReference>
<keyword evidence="2" id="KW-1185">Reference proteome</keyword>
<dbReference type="AlphaFoldDB" id="A0A4Y2IKP7"/>
<protein>
    <submittedName>
        <fullName evidence="1">Uncharacterized protein</fullName>
    </submittedName>
</protein>
<gene>
    <name evidence="1" type="ORF">AVEN_40496_1</name>
</gene>
<dbReference type="EMBL" id="BGPR01002738">
    <property type="protein sequence ID" value="GBM78184.1"/>
    <property type="molecule type" value="Genomic_DNA"/>
</dbReference>
<reference evidence="1 2" key="1">
    <citation type="journal article" date="2019" name="Sci. Rep.">
        <title>Orb-weaving spider Araneus ventricosus genome elucidates the spidroin gene catalogue.</title>
        <authorList>
            <person name="Kono N."/>
            <person name="Nakamura H."/>
            <person name="Ohtoshi R."/>
            <person name="Moran D.A.P."/>
            <person name="Shinohara A."/>
            <person name="Yoshida Y."/>
            <person name="Fujiwara M."/>
            <person name="Mori M."/>
            <person name="Tomita M."/>
            <person name="Arakawa K."/>
        </authorList>
    </citation>
    <scope>NUCLEOTIDE SEQUENCE [LARGE SCALE GENOMIC DNA]</scope>
</reference>
<sequence>MDRNARTSDKKWISRPNLEQGFVLESSNITFNITILEDVCEFQSSPSFENEVVKIVEDETITVNNLKSVFDVLFMDRRNGRTSDKKCGIFLVDHLEQGLCAHVSVDAGSSTRTRCTSETCVESITSTGLKTLIRSASIDRTMLVKAWKELHYKLDASHATKGERNEYL</sequence>
<name>A0A4Y2IKP7_ARAVE</name>
<evidence type="ECO:0000313" key="1">
    <source>
        <dbReference type="EMBL" id="GBM78184.1"/>
    </source>
</evidence>